<dbReference type="Pfam" id="PF22061">
    <property type="entry name" value="CSN7_HB_subdom"/>
    <property type="match status" value="1"/>
</dbReference>
<dbReference type="PANTHER" id="PTHR15350">
    <property type="entry name" value="COP9 SIGNALOSOME COMPLEX SUBUNIT 7/DENDRITIC CELL PROTEIN GA17"/>
    <property type="match status" value="1"/>
</dbReference>
<evidence type="ECO:0000313" key="5">
    <source>
        <dbReference type="EMBL" id="KAF7726203.1"/>
    </source>
</evidence>
<dbReference type="InterPro" id="IPR000717">
    <property type="entry name" value="PCI_dom"/>
</dbReference>
<dbReference type="SMART" id="SM00088">
    <property type="entry name" value="PINT"/>
    <property type="match status" value="1"/>
</dbReference>
<proteinExistence type="inferred from homology"/>
<keyword evidence="2" id="KW-0736">Signalosome</keyword>
<protein>
    <recommendedName>
        <fullName evidence="4">PCI domain-containing protein</fullName>
    </recommendedName>
</protein>
<evidence type="ECO:0000256" key="3">
    <source>
        <dbReference type="SAM" id="MobiDB-lite"/>
    </source>
</evidence>
<dbReference type="PROSITE" id="PS50250">
    <property type="entry name" value="PCI"/>
    <property type="match status" value="1"/>
</dbReference>
<gene>
    <name evidence="5" type="ORF">EC973_009001</name>
</gene>
<dbReference type="OrthoDB" id="10265275at2759"/>
<feature type="region of interest" description="Disordered" evidence="3">
    <location>
        <begin position="221"/>
        <end position="240"/>
    </location>
</feature>
<reference evidence="5" key="1">
    <citation type="submission" date="2020-01" db="EMBL/GenBank/DDBJ databases">
        <title>Genome Sequencing of Three Apophysomyces-Like Fungal Strains Confirms a Novel Fungal Genus in the Mucoromycota with divergent Burkholderia-like Endosymbiotic Bacteria.</title>
        <authorList>
            <person name="Stajich J.E."/>
            <person name="Macias A.M."/>
            <person name="Carter-House D."/>
            <person name="Lovett B."/>
            <person name="Kasson L.R."/>
            <person name="Berry K."/>
            <person name="Grigoriev I."/>
            <person name="Chang Y."/>
            <person name="Spatafora J."/>
            <person name="Kasson M.T."/>
        </authorList>
    </citation>
    <scope>NUCLEOTIDE SEQUENCE</scope>
    <source>
        <strain evidence="5">NRRL A-21654</strain>
    </source>
</reference>
<sequence>MNESNLSLSTSQHLQPYLLLSKSVKGAANSKLILDALAAPGVYVFSELYEAPNVVEASKLPEVAPYYTLLRLFMYGTYGDYVANASQLPSLNDAQLTKLKQLSIVSLSEESRTLHYDVLQKYLEIANVRELEDLVIEAFYQGILVGKLDQRQRHLQVDYAMGRDLRPGQMEETLMGLKQWSANTHALLEALDNKIQSIQETTVASKKEREEYGRKVEQLRKEIRSKKSTDEEQKKGRGDMEDCQYESVEYNMERGGRAKKRPEIITYQFDPPKHINTIRKAILHKTRQRLKTAPSKTWVSDSGLPSPPVESPFMSMHEDCLPSSPPPSSLDIEFTQADVCRKLEALKEEKHQLFQLIKRLVQQQEAKERQQRWSNISDH</sequence>
<evidence type="ECO:0000313" key="6">
    <source>
        <dbReference type="Proteomes" id="UP000605846"/>
    </source>
</evidence>
<dbReference type="Proteomes" id="UP000605846">
    <property type="component" value="Unassembled WGS sequence"/>
</dbReference>
<comment type="caution">
    <text evidence="5">The sequence shown here is derived from an EMBL/GenBank/DDBJ whole genome shotgun (WGS) entry which is preliminary data.</text>
</comment>
<dbReference type="InterPro" id="IPR045237">
    <property type="entry name" value="COPS7/eIF3m"/>
</dbReference>
<feature type="domain" description="PCI" evidence="4">
    <location>
        <begin position="1"/>
        <end position="162"/>
    </location>
</feature>
<comment type="similarity">
    <text evidence="1">Belongs to the CSN7/EIF3M family. CSN7 subfamily.</text>
</comment>
<dbReference type="AlphaFoldDB" id="A0A8H7BRS5"/>
<keyword evidence="6" id="KW-1185">Reference proteome</keyword>
<dbReference type="Pfam" id="PF01399">
    <property type="entry name" value="PCI"/>
    <property type="match status" value="1"/>
</dbReference>
<evidence type="ECO:0000256" key="2">
    <source>
        <dbReference type="ARBA" id="ARBA00022790"/>
    </source>
</evidence>
<dbReference type="EMBL" id="JABAYA010000082">
    <property type="protein sequence ID" value="KAF7726203.1"/>
    <property type="molecule type" value="Genomic_DNA"/>
</dbReference>
<evidence type="ECO:0000256" key="1">
    <source>
        <dbReference type="ARBA" id="ARBA00008482"/>
    </source>
</evidence>
<evidence type="ECO:0000259" key="4">
    <source>
        <dbReference type="PROSITE" id="PS50250"/>
    </source>
</evidence>
<dbReference type="GO" id="GO:0008180">
    <property type="term" value="C:COP9 signalosome"/>
    <property type="evidence" value="ECO:0007669"/>
    <property type="project" value="UniProtKB-KW"/>
</dbReference>
<organism evidence="5 6">
    <name type="scientific">Apophysomyces ossiformis</name>
    <dbReference type="NCBI Taxonomy" id="679940"/>
    <lineage>
        <taxon>Eukaryota</taxon>
        <taxon>Fungi</taxon>
        <taxon>Fungi incertae sedis</taxon>
        <taxon>Mucoromycota</taxon>
        <taxon>Mucoromycotina</taxon>
        <taxon>Mucoromycetes</taxon>
        <taxon>Mucorales</taxon>
        <taxon>Mucorineae</taxon>
        <taxon>Mucoraceae</taxon>
        <taxon>Apophysomyces</taxon>
    </lineage>
</organism>
<name>A0A8H7BRS5_9FUNG</name>
<dbReference type="PANTHER" id="PTHR15350:SF5">
    <property type="entry name" value="COP9 SIGNALOSOME COMPLEX SUBUNIT 7"/>
    <property type="match status" value="1"/>
</dbReference>
<accession>A0A8H7BRS5</accession>